<comment type="caution">
    <text evidence="4">The sequence shown here is derived from an EMBL/GenBank/DDBJ whole genome shotgun (WGS) entry which is preliminary data.</text>
</comment>
<gene>
    <name evidence="4" type="ORF">BMI91_16495</name>
</gene>
<evidence type="ECO:0000256" key="2">
    <source>
        <dbReference type="SAM" id="Phobius"/>
    </source>
</evidence>
<dbReference type="Proteomes" id="UP000190787">
    <property type="component" value="Unassembled WGS sequence"/>
</dbReference>
<dbReference type="RefSeq" id="WP_078605926.1">
    <property type="nucleotide sequence ID" value="NZ_MPZV01000004.1"/>
</dbReference>
<reference evidence="4 5" key="1">
    <citation type="submission" date="2016-11" db="EMBL/GenBank/DDBJ databases">
        <title>A multilocus sequence analysis scheme for characterization of bacteria in the genus Thioclava.</title>
        <authorList>
            <person name="Liu Y."/>
            <person name="Shao Z."/>
        </authorList>
    </citation>
    <scope>NUCLEOTIDE SEQUENCE [LARGE SCALE GENOMIC DNA]</scope>
    <source>
        <strain evidence="4 5">TAW-CT134</strain>
    </source>
</reference>
<evidence type="ECO:0000313" key="5">
    <source>
        <dbReference type="Proteomes" id="UP000190787"/>
    </source>
</evidence>
<organism evidence="4 5">
    <name type="scientific">Thioclava sediminum</name>
    <dbReference type="NCBI Taxonomy" id="1915319"/>
    <lineage>
        <taxon>Bacteria</taxon>
        <taxon>Pseudomonadati</taxon>
        <taxon>Pseudomonadota</taxon>
        <taxon>Alphaproteobacteria</taxon>
        <taxon>Rhodobacterales</taxon>
        <taxon>Paracoccaceae</taxon>
        <taxon>Thioclava</taxon>
    </lineage>
</organism>
<keyword evidence="2" id="KW-0472">Membrane</keyword>
<feature type="signal peptide" evidence="3">
    <location>
        <begin position="1"/>
        <end position="25"/>
    </location>
</feature>
<keyword evidence="2" id="KW-0812">Transmembrane</keyword>
<protein>
    <submittedName>
        <fullName evidence="4">Uncharacterized protein</fullName>
    </submittedName>
</protein>
<sequence>MSLKTKATAAITALALALGSVAISATPAAALGKKDRQALSILLGVGAAALILDGMNKKDHKAKKAQPRYESWQDRQRRLERERRERERREAEARRQRAQERYDRDHDRYRDRYSRDRIRLPAQCVQRVKTRRGWGEVVSASCLDRRTERRLPANCTFTMKTGRHGVEKVYGSNCLEDRGIRLSRR</sequence>
<keyword evidence="5" id="KW-1185">Reference proteome</keyword>
<name>A0ABX3MTS8_9RHOB</name>
<keyword evidence="2" id="KW-1133">Transmembrane helix</keyword>
<feature type="transmembrane region" description="Helical" evidence="2">
    <location>
        <begin position="38"/>
        <end position="55"/>
    </location>
</feature>
<evidence type="ECO:0000256" key="3">
    <source>
        <dbReference type="SAM" id="SignalP"/>
    </source>
</evidence>
<accession>A0ABX3MTS8</accession>
<proteinExistence type="predicted"/>
<evidence type="ECO:0000313" key="4">
    <source>
        <dbReference type="EMBL" id="OOY23048.1"/>
    </source>
</evidence>
<feature type="compositionally biased region" description="Basic and acidic residues" evidence="1">
    <location>
        <begin position="71"/>
        <end position="108"/>
    </location>
</feature>
<dbReference type="EMBL" id="MPZV01000004">
    <property type="protein sequence ID" value="OOY23048.1"/>
    <property type="molecule type" value="Genomic_DNA"/>
</dbReference>
<feature type="chain" id="PRO_5046797286" evidence="3">
    <location>
        <begin position="26"/>
        <end position="185"/>
    </location>
</feature>
<evidence type="ECO:0000256" key="1">
    <source>
        <dbReference type="SAM" id="MobiDB-lite"/>
    </source>
</evidence>
<keyword evidence="3" id="KW-0732">Signal</keyword>
<feature type="region of interest" description="Disordered" evidence="1">
    <location>
        <begin position="58"/>
        <end position="108"/>
    </location>
</feature>